<feature type="transmembrane region" description="Helical" evidence="6">
    <location>
        <begin position="371"/>
        <end position="392"/>
    </location>
</feature>
<feature type="transmembrane region" description="Helical" evidence="6">
    <location>
        <begin position="487"/>
        <end position="505"/>
    </location>
</feature>
<keyword evidence="4 6" id="KW-1133">Transmembrane helix</keyword>
<dbReference type="CDD" id="cd01116">
    <property type="entry name" value="P_permease"/>
    <property type="match status" value="1"/>
</dbReference>
<dbReference type="InterPro" id="IPR004680">
    <property type="entry name" value="Cit_transptr-like_dom"/>
</dbReference>
<dbReference type="Pfam" id="PF03600">
    <property type="entry name" value="CitMHS"/>
    <property type="match status" value="1"/>
</dbReference>
<feature type="domain" description="Citrate transporter-like" evidence="8">
    <location>
        <begin position="151"/>
        <end position="518"/>
    </location>
</feature>
<evidence type="ECO:0000256" key="6">
    <source>
        <dbReference type="SAM" id="Phobius"/>
    </source>
</evidence>
<dbReference type="PANTHER" id="PTHR43568:SF1">
    <property type="entry name" value="P PROTEIN"/>
    <property type="match status" value="1"/>
</dbReference>
<feature type="transmembrane region" description="Helical" evidence="6">
    <location>
        <begin position="312"/>
        <end position="336"/>
    </location>
</feature>
<evidence type="ECO:0000256" key="1">
    <source>
        <dbReference type="ARBA" id="ARBA00004141"/>
    </source>
</evidence>
<evidence type="ECO:0000256" key="3">
    <source>
        <dbReference type="ARBA" id="ARBA00022692"/>
    </source>
</evidence>
<keyword evidence="2" id="KW-0813">Transport</keyword>
<reference evidence="9 10" key="1">
    <citation type="submission" date="2007-10" db="EMBL/GenBank/DDBJ databases">
        <title>Complete sequence of Desulfococcus oleovorans Hxd3.</title>
        <authorList>
            <consortium name="US DOE Joint Genome Institute"/>
            <person name="Copeland A."/>
            <person name="Lucas S."/>
            <person name="Lapidus A."/>
            <person name="Barry K."/>
            <person name="Glavina del Rio T."/>
            <person name="Dalin E."/>
            <person name="Tice H."/>
            <person name="Pitluck S."/>
            <person name="Kiss H."/>
            <person name="Brettin T."/>
            <person name="Bruce D."/>
            <person name="Detter J.C."/>
            <person name="Han C."/>
            <person name="Schmutz J."/>
            <person name="Larimer F."/>
            <person name="Land M."/>
            <person name="Hauser L."/>
            <person name="Kyrpides N."/>
            <person name="Kim E."/>
            <person name="Wawrik B."/>
            <person name="Richardson P."/>
        </authorList>
    </citation>
    <scope>NUCLEOTIDE SEQUENCE [LARGE SCALE GENOMIC DNA]</scope>
    <source>
        <strain evidence="10">DSM 6200 / JCM 39069 / Hxd3</strain>
    </source>
</reference>
<dbReference type="STRING" id="96561.Dole_1338"/>
<dbReference type="GO" id="GO:0055085">
    <property type="term" value="P:transmembrane transport"/>
    <property type="evidence" value="ECO:0007669"/>
    <property type="project" value="InterPro"/>
</dbReference>
<sequence>MRPSSFFTTILLLIFSTSFAFAGHGPAGAPPAEIPAGHVAINISGIITDSHSEPVNEAEISVFIDRALVFSDTTAHGGKYLARFACPEEALPDTTFSVIVRKASFATQTFQITADQFAHREGNCFITEDIVLPRHLGPAFWIATITFVMAYILISFELLHRTVAAMLGAALMLVISYTIGTINPEFRILSYEAAIGAIDMNVIFLLMGMMIIIGILKHTGVFQWCAYLSYKLARGNVFVLAVYLMIFTAVSSAFLDNVTTMLLLTGVAIEISLSLAINPLTLLVPLVLASNVGGTATLIGDPPNIMIGSYAGLTFTQFVVALALICVVSMVALVLYTKLVWGREYKGAKIDNVEAYTRELRERYKITDATLLTYGLAILAFVVFLFLSHGFWHMEVSVAALIGASVFLTIALVTGKVNLLELIEKDIEWPTLMFFIFLFMLVGAVESSGLLALIADWILELSAGNFFVACSLIIWVAAIMSAFVDNIPFTATMLPIVAYLSTVIPGAENTLWWALALGACFGGNGTMIGASANVVTVGIAESRGYKISFLHFMKLAFPFMIISVVIAHAWLFIFRPV</sequence>
<feature type="transmembrane region" description="Helical" evidence="6">
    <location>
        <begin position="511"/>
        <end position="540"/>
    </location>
</feature>
<dbReference type="InterPro" id="IPR051475">
    <property type="entry name" value="Diverse_Ion_Transporter"/>
</dbReference>
<evidence type="ECO:0000313" key="10">
    <source>
        <dbReference type="Proteomes" id="UP000008561"/>
    </source>
</evidence>
<feature type="signal peptide" evidence="7">
    <location>
        <begin position="1"/>
        <end position="22"/>
    </location>
</feature>
<evidence type="ECO:0000256" key="4">
    <source>
        <dbReference type="ARBA" id="ARBA00022989"/>
    </source>
</evidence>
<feature type="transmembrane region" description="Helical" evidence="6">
    <location>
        <begin position="139"/>
        <end position="156"/>
    </location>
</feature>
<evidence type="ECO:0000313" key="9">
    <source>
        <dbReference type="EMBL" id="ABW67142.1"/>
    </source>
</evidence>
<protein>
    <submittedName>
        <fullName evidence="9">Citrate transporter</fullName>
    </submittedName>
</protein>
<feature type="transmembrane region" description="Helical" evidence="6">
    <location>
        <begin position="461"/>
        <end position="480"/>
    </location>
</feature>
<feature type="chain" id="PRO_5002731869" evidence="7">
    <location>
        <begin position="23"/>
        <end position="577"/>
    </location>
</feature>
<dbReference type="KEGG" id="dol:Dole_1338"/>
<dbReference type="EMBL" id="CP000859">
    <property type="protein sequence ID" value="ABW67142.1"/>
    <property type="molecule type" value="Genomic_DNA"/>
</dbReference>
<gene>
    <name evidence="9" type="ordered locus">Dole_1338</name>
</gene>
<feature type="transmembrane region" description="Helical" evidence="6">
    <location>
        <begin position="282"/>
        <end position="300"/>
    </location>
</feature>
<comment type="subcellular location">
    <subcellularLocation>
        <location evidence="1">Membrane</location>
        <topology evidence="1">Multi-pass membrane protein</topology>
    </subcellularLocation>
</comment>
<proteinExistence type="predicted"/>
<organism evidence="9 10">
    <name type="scientific">Desulfosudis oleivorans (strain DSM 6200 / JCM 39069 / Hxd3)</name>
    <name type="common">Desulfococcus oleovorans</name>
    <dbReference type="NCBI Taxonomy" id="96561"/>
    <lineage>
        <taxon>Bacteria</taxon>
        <taxon>Pseudomonadati</taxon>
        <taxon>Thermodesulfobacteriota</taxon>
        <taxon>Desulfobacteria</taxon>
        <taxon>Desulfobacterales</taxon>
        <taxon>Desulfosudaceae</taxon>
        <taxon>Desulfosudis</taxon>
    </lineage>
</organism>
<keyword evidence="7" id="KW-0732">Signal</keyword>
<accession>A8ZYN7</accession>
<dbReference type="PANTHER" id="PTHR43568">
    <property type="entry name" value="P PROTEIN"/>
    <property type="match status" value="1"/>
</dbReference>
<feature type="transmembrane region" description="Helical" evidence="6">
    <location>
        <begin position="552"/>
        <end position="573"/>
    </location>
</feature>
<dbReference type="AlphaFoldDB" id="A8ZYN7"/>
<dbReference type="HOGENOM" id="CLU_011920_4_0_7"/>
<dbReference type="GO" id="GO:0016020">
    <property type="term" value="C:membrane"/>
    <property type="evidence" value="ECO:0007669"/>
    <property type="project" value="UniProtKB-SubCell"/>
</dbReference>
<feature type="transmembrane region" description="Helical" evidence="6">
    <location>
        <begin position="194"/>
        <end position="216"/>
    </location>
</feature>
<feature type="transmembrane region" description="Helical" evidence="6">
    <location>
        <begin position="237"/>
        <end position="255"/>
    </location>
</feature>
<feature type="transmembrane region" description="Helical" evidence="6">
    <location>
        <begin position="398"/>
        <end position="420"/>
    </location>
</feature>
<evidence type="ECO:0000259" key="8">
    <source>
        <dbReference type="Pfam" id="PF03600"/>
    </source>
</evidence>
<feature type="transmembrane region" description="Helical" evidence="6">
    <location>
        <begin position="163"/>
        <end position="182"/>
    </location>
</feature>
<keyword evidence="5 6" id="KW-0472">Membrane</keyword>
<feature type="transmembrane region" description="Helical" evidence="6">
    <location>
        <begin position="261"/>
        <end position="277"/>
    </location>
</feature>
<dbReference type="Proteomes" id="UP000008561">
    <property type="component" value="Chromosome"/>
</dbReference>
<dbReference type="eggNOG" id="COG1055">
    <property type="taxonomic scope" value="Bacteria"/>
</dbReference>
<name>A8ZYN7_DESOH</name>
<evidence type="ECO:0000256" key="7">
    <source>
        <dbReference type="SAM" id="SignalP"/>
    </source>
</evidence>
<dbReference type="RefSeq" id="WP_012174759.1">
    <property type="nucleotide sequence ID" value="NC_009943.1"/>
</dbReference>
<evidence type="ECO:0000256" key="2">
    <source>
        <dbReference type="ARBA" id="ARBA00022448"/>
    </source>
</evidence>
<keyword evidence="3 6" id="KW-0812">Transmembrane</keyword>
<keyword evidence="10" id="KW-1185">Reference proteome</keyword>
<dbReference type="OrthoDB" id="9765532at2"/>
<evidence type="ECO:0000256" key="5">
    <source>
        <dbReference type="ARBA" id="ARBA00023136"/>
    </source>
</evidence>
<feature type="transmembrane region" description="Helical" evidence="6">
    <location>
        <begin position="432"/>
        <end position="455"/>
    </location>
</feature>